<organism evidence="1 2">
    <name type="scientific">Helicovermis profundi</name>
    <dbReference type="NCBI Taxonomy" id="3065157"/>
    <lineage>
        <taxon>Bacteria</taxon>
        <taxon>Bacillati</taxon>
        <taxon>Bacillota</taxon>
        <taxon>Clostridia</taxon>
        <taxon>Helicovermis</taxon>
    </lineage>
</organism>
<keyword evidence="2" id="KW-1185">Reference proteome</keyword>
<name>A0AAU9ENC3_9FIRM</name>
<dbReference type="RefSeq" id="WP_338535249.1">
    <property type="nucleotide sequence ID" value="NZ_AP028654.1"/>
</dbReference>
<dbReference type="AlphaFoldDB" id="A0AAU9ENC3"/>
<dbReference type="Proteomes" id="UP001321786">
    <property type="component" value="Chromosome"/>
</dbReference>
<dbReference type="EMBL" id="AP028654">
    <property type="protein sequence ID" value="BEP29624.1"/>
    <property type="molecule type" value="Genomic_DNA"/>
</dbReference>
<protein>
    <submittedName>
        <fullName evidence="1">Uncharacterized protein</fullName>
    </submittedName>
</protein>
<dbReference type="KEGG" id="hprf:HLPR_19550"/>
<gene>
    <name evidence="1" type="ORF">HLPR_19550</name>
</gene>
<sequence>MYEILVRINKPRKGKEQNFTVFYEDEYTIYVENTLNDENIVSFSKNTATSDLNDREINVSGLVKK</sequence>
<evidence type="ECO:0000313" key="2">
    <source>
        <dbReference type="Proteomes" id="UP001321786"/>
    </source>
</evidence>
<reference evidence="1 2" key="1">
    <citation type="submission" date="2023-08" db="EMBL/GenBank/DDBJ databases">
        <title>Helicovermis profunda gen. nov., sp. nov., a novel mesophilic, fermentative bacterium within the Bacillota from a deep-sea hydrothermal vent chimney.</title>
        <authorList>
            <person name="Miyazaki U."/>
            <person name="Mizutani D."/>
            <person name="Hashimoto Y."/>
            <person name="Tame A."/>
            <person name="Sawayama S."/>
            <person name="Miyazaki J."/>
            <person name="Takai K."/>
            <person name="Nakagawa S."/>
        </authorList>
    </citation>
    <scope>NUCLEOTIDE SEQUENCE [LARGE SCALE GENOMIC DNA]</scope>
    <source>
        <strain evidence="1 2">S502</strain>
    </source>
</reference>
<proteinExistence type="predicted"/>
<evidence type="ECO:0000313" key="1">
    <source>
        <dbReference type="EMBL" id="BEP29624.1"/>
    </source>
</evidence>
<accession>A0AAU9ENC3</accession>